<dbReference type="EMBL" id="HBUF01606421">
    <property type="protein sequence ID" value="CAG6777669.1"/>
    <property type="molecule type" value="Transcribed_RNA"/>
</dbReference>
<dbReference type="AlphaFoldDB" id="A0A8D9B6Q8"/>
<reference evidence="1" key="1">
    <citation type="submission" date="2021-05" db="EMBL/GenBank/DDBJ databases">
        <authorList>
            <person name="Alioto T."/>
            <person name="Alioto T."/>
            <person name="Gomez Garrido J."/>
        </authorList>
    </citation>
    <scope>NUCLEOTIDE SEQUENCE</scope>
</reference>
<organism evidence="1">
    <name type="scientific">Cacopsylla melanoneura</name>
    <dbReference type="NCBI Taxonomy" id="428564"/>
    <lineage>
        <taxon>Eukaryota</taxon>
        <taxon>Metazoa</taxon>
        <taxon>Ecdysozoa</taxon>
        <taxon>Arthropoda</taxon>
        <taxon>Hexapoda</taxon>
        <taxon>Insecta</taxon>
        <taxon>Pterygota</taxon>
        <taxon>Neoptera</taxon>
        <taxon>Paraneoptera</taxon>
        <taxon>Hemiptera</taxon>
        <taxon>Sternorrhyncha</taxon>
        <taxon>Psylloidea</taxon>
        <taxon>Psyllidae</taxon>
        <taxon>Psyllinae</taxon>
        <taxon>Cacopsylla</taxon>
    </lineage>
</organism>
<sequence length="116" mass="13672">MQPRRLITLIPTLGWQRAVLNIGIMHLHIFKTGRDISFQNRMLLPPLFSVGVIVKFAPSETRNHKIMIKNHLFEYEKGDECSRKNVKMILINFNKISDSKLFFRGPFFLLLFLHFT</sequence>
<protein>
    <submittedName>
        <fullName evidence="1">Uncharacterized protein</fullName>
    </submittedName>
</protein>
<proteinExistence type="predicted"/>
<accession>A0A8D9B6Q8</accession>
<evidence type="ECO:0000313" key="1">
    <source>
        <dbReference type="EMBL" id="CAG6777669.1"/>
    </source>
</evidence>
<name>A0A8D9B6Q8_9HEMI</name>